<feature type="region of interest" description="Disordered" evidence="1">
    <location>
        <begin position="70"/>
        <end position="92"/>
    </location>
</feature>
<evidence type="ECO:0000256" key="1">
    <source>
        <dbReference type="SAM" id="MobiDB-lite"/>
    </source>
</evidence>
<name>L8FT04_PSED2</name>
<evidence type="ECO:0000313" key="2">
    <source>
        <dbReference type="EMBL" id="ELR04085.1"/>
    </source>
</evidence>
<proteinExistence type="predicted"/>
<dbReference type="VEuPathDB" id="FungiDB:GMDG_08985"/>
<gene>
    <name evidence="2" type="ORF">GMDG_08985</name>
</gene>
<sequence length="92" mass="9556">MTQSYMASIALSDISPEEAGVQMDLFMSVTQDTLQRAGRNKNVLLLARECVLAGQADDVTREVGEAVRTAMSRAGGARPTANAAPASTGAQG</sequence>
<protein>
    <submittedName>
        <fullName evidence="2">Uncharacterized protein</fullName>
    </submittedName>
</protein>
<reference evidence="3" key="1">
    <citation type="submission" date="2010-09" db="EMBL/GenBank/DDBJ databases">
        <title>The genome sequence of Geomyces destructans 20631-21.</title>
        <authorList>
            <consortium name="The Broad Institute Genome Sequencing Platform"/>
            <person name="Cuomo C.A."/>
            <person name="Blehert D.S."/>
            <person name="Lorch J.M."/>
            <person name="Young S.K."/>
            <person name="Zeng Q."/>
            <person name="Gargeya S."/>
            <person name="Fitzgerald M."/>
            <person name="Haas B."/>
            <person name="Abouelleil A."/>
            <person name="Alvarado L."/>
            <person name="Arachchi H.M."/>
            <person name="Berlin A."/>
            <person name="Brown A."/>
            <person name="Chapman S.B."/>
            <person name="Chen Z."/>
            <person name="Dunbar C."/>
            <person name="Freedman E."/>
            <person name="Gearin G."/>
            <person name="Gellesch M."/>
            <person name="Goldberg J."/>
            <person name="Griggs A."/>
            <person name="Gujja S."/>
            <person name="Heiman D."/>
            <person name="Howarth C."/>
            <person name="Larson L."/>
            <person name="Lui A."/>
            <person name="MacDonald P.J.P."/>
            <person name="Montmayeur A."/>
            <person name="Murphy C."/>
            <person name="Neiman D."/>
            <person name="Pearson M."/>
            <person name="Priest M."/>
            <person name="Roberts A."/>
            <person name="Saif S."/>
            <person name="Shea T."/>
            <person name="Shenoy N."/>
            <person name="Sisk P."/>
            <person name="Stolte C."/>
            <person name="Sykes S."/>
            <person name="Wortman J."/>
            <person name="Nusbaum C."/>
            <person name="Birren B."/>
        </authorList>
    </citation>
    <scope>NUCLEOTIDE SEQUENCE [LARGE SCALE GENOMIC DNA]</scope>
    <source>
        <strain evidence="3">ATCC MYA-4855 / 20631-21</strain>
    </source>
</reference>
<keyword evidence="3" id="KW-1185">Reference proteome</keyword>
<dbReference type="InterPro" id="IPR014115">
    <property type="entry name" value="TrbI_Ftype"/>
</dbReference>
<dbReference type="Proteomes" id="UP000011064">
    <property type="component" value="Unassembled WGS sequence"/>
</dbReference>
<dbReference type="EMBL" id="GL574861">
    <property type="protein sequence ID" value="ELR04085.1"/>
    <property type="molecule type" value="Genomic_DNA"/>
</dbReference>
<organism evidence="2 3">
    <name type="scientific">Pseudogymnoascus destructans (strain ATCC MYA-4855 / 20631-21)</name>
    <name type="common">Bat white-nose syndrome fungus</name>
    <name type="synonym">Geomyces destructans</name>
    <dbReference type="NCBI Taxonomy" id="658429"/>
    <lineage>
        <taxon>Eukaryota</taxon>
        <taxon>Fungi</taxon>
        <taxon>Dikarya</taxon>
        <taxon>Ascomycota</taxon>
        <taxon>Pezizomycotina</taxon>
        <taxon>Leotiomycetes</taxon>
        <taxon>Thelebolales</taxon>
        <taxon>Thelebolaceae</taxon>
        <taxon>Pseudogymnoascus</taxon>
    </lineage>
</organism>
<dbReference type="HOGENOM" id="CLU_2419098_0_0_1"/>
<dbReference type="AlphaFoldDB" id="L8FT04"/>
<feature type="non-terminal residue" evidence="2">
    <location>
        <position position="92"/>
    </location>
</feature>
<dbReference type="InParanoid" id="L8FT04"/>
<accession>L8FT04</accession>
<evidence type="ECO:0000313" key="3">
    <source>
        <dbReference type="Proteomes" id="UP000011064"/>
    </source>
</evidence>
<dbReference type="Pfam" id="PF09677">
    <property type="entry name" value="TrbI_Ftype"/>
    <property type="match status" value="1"/>
</dbReference>